<evidence type="ECO:0000313" key="5">
    <source>
        <dbReference type="EMBL" id="TFH81923.1"/>
    </source>
</evidence>
<dbReference type="AlphaFoldDB" id="A0A4Y8VNL0"/>
<evidence type="ECO:0000256" key="1">
    <source>
        <dbReference type="ARBA" id="ARBA00022729"/>
    </source>
</evidence>
<dbReference type="SUPFAM" id="SSF49265">
    <property type="entry name" value="Fibronectin type III"/>
    <property type="match status" value="1"/>
</dbReference>
<dbReference type="Pfam" id="PF25833">
    <property type="entry name" value="Fn3_SaeA_3rd"/>
    <property type="match status" value="1"/>
</dbReference>
<gene>
    <name evidence="5" type="ORF">EXN75_07520</name>
</gene>
<sequence>MTKQPILTFLGVMALSAWTGNADAQSENQRMAHAAMYLQPVTGTTTIPFDWNDAGKEFRIRWGLDTAWDDVSNVRRGTNFIGKENMATGRISFQPSDLVDADGNLSAAQKQALDSRIAHIKRSGVTTVAINCDHEKLNASNYKGKPEQWYKVIKASVKYAQSKGLTVESIAPFNEPDYTAWNEGSKLDFLNICKKIRADKELDGIRLCGGNTLNCDQALSWYNYLKTYLDEGNTHQLAGSFDNYAGFFQKVKQDGKVATADELHNVGEAIVGIEYGMENGIWWGFDGVARGEFCKANMEGGARLAYAENRESWTSAAVYRLPDGKVDGFLGSSERQATTHTYDFVSKGRDVYYDGYGPMRCFSVTMPGGTGYQQGQTNAERMVRITQGEDVAPYPITKGEYVIVNRYSGKALQASGNPVPAGTTLTQGTVYKNAPSFQRWLIDPVKETIGGDFSYFTLRCSNNPEMYADLLNWSLEEGDGLVAYNGTVGANKQWILEYAGNGDYYIRSRHSGLYLQSNNTTDGTKITQAALKAKGNQQRWRILPSDVKYDASAPKATQGLTATAQTASVLLNWDANTETDLDSYRVLRALADEAEPQWQVIGRQVKETAFVDNSCEMGAKYIYKVQAMDHACNFSKATKTVPEVTATVELPKKDVLVAWYDMENSLYDTTENQMDAVVSGTVSYDESAKKLGKLSLVLNGTNTFLQVPATVAGMEEMTIATWVNWKNTSSNWTRIFDFGNGTDEYMFLTPSNGSQMRFVIKLDGAEQILSASKLTSGWHHVAVTLGADGVVLYVDGKAVGTSQMSARPSMISPSRCYIGRSQFAADPLFKGNIDDFRIYSFALSAEDIALVAGGNQPTGIAAPQAPVAEGVKKTEIYSLDGVQLPALQEGINIVKEIGADGTVKVRKVRK</sequence>
<dbReference type="Proteomes" id="UP000297872">
    <property type="component" value="Unassembled WGS sequence"/>
</dbReference>
<dbReference type="GO" id="GO:0004553">
    <property type="term" value="F:hydrolase activity, hydrolyzing O-glycosyl compounds"/>
    <property type="evidence" value="ECO:0007669"/>
    <property type="project" value="UniProtKB-ARBA"/>
</dbReference>
<accession>A0A4Y8VNL0</accession>
<dbReference type="PROSITE" id="PS50853">
    <property type="entry name" value="FN3"/>
    <property type="match status" value="1"/>
</dbReference>
<dbReference type="SUPFAM" id="SSF50370">
    <property type="entry name" value="Ricin B-like lectins"/>
    <property type="match status" value="1"/>
</dbReference>
<feature type="signal peptide" evidence="3">
    <location>
        <begin position="1"/>
        <end position="24"/>
    </location>
</feature>
<dbReference type="SMART" id="SM00560">
    <property type="entry name" value="LamGL"/>
    <property type="match status" value="1"/>
</dbReference>
<organism evidence="5 6">
    <name type="scientific">Segatella hominis</name>
    <dbReference type="NCBI Taxonomy" id="2518605"/>
    <lineage>
        <taxon>Bacteria</taxon>
        <taxon>Pseudomonadati</taxon>
        <taxon>Bacteroidota</taxon>
        <taxon>Bacteroidia</taxon>
        <taxon>Bacteroidales</taxon>
        <taxon>Prevotellaceae</taxon>
        <taxon>Segatella</taxon>
    </lineage>
</organism>
<dbReference type="InterPro" id="IPR036116">
    <property type="entry name" value="FN3_sf"/>
</dbReference>
<protein>
    <recommendedName>
        <fullName evidence="4">Fibronectin type-III domain-containing protein</fullName>
    </recommendedName>
</protein>
<dbReference type="RefSeq" id="WP_134843320.1">
    <property type="nucleotide sequence ID" value="NZ_SGVY01000015.1"/>
</dbReference>
<dbReference type="InterPro" id="IPR035992">
    <property type="entry name" value="Ricin_B-like_lectins"/>
</dbReference>
<dbReference type="CDD" id="cd00161">
    <property type="entry name" value="beta-trefoil_Ricin-like"/>
    <property type="match status" value="1"/>
</dbReference>
<keyword evidence="1 3" id="KW-0732">Signal</keyword>
<dbReference type="InterPro" id="IPR013783">
    <property type="entry name" value="Ig-like_fold"/>
</dbReference>
<dbReference type="InterPro" id="IPR058692">
    <property type="entry name" value="Fn3_SaeA_2nd"/>
</dbReference>
<dbReference type="GeneID" id="302995139"/>
<dbReference type="InterPro" id="IPR003961">
    <property type="entry name" value="FN3_dom"/>
</dbReference>
<dbReference type="InterPro" id="IPR000772">
    <property type="entry name" value="Ricin_B_lectin"/>
</dbReference>
<evidence type="ECO:0000256" key="3">
    <source>
        <dbReference type="SAM" id="SignalP"/>
    </source>
</evidence>
<proteinExistence type="predicted"/>
<reference evidence="5 6" key="1">
    <citation type="submission" date="2019-02" db="EMBL/GenBank/DDBJ databases">
        <title>Draft Genome Sequence of the Prevotella sp. BCRC 81118, Isolated from Human Feces.</title>
        <authorList>
            <person name="Huang C.-H."/>
        </authorList>
    </citation>
    <scope>NUCLEOTIDE SEQUENCE [LARGE SCALE GENOMIC DNA]</scope>
    <source>
        <strain evidence="5 6">BCRC 81118</strain>
    </source>
</reference>
<dbReference type="Gene3D" id="2.60.40.10">
    <property type="entry name" value="Immunoglobulins"/>
    <property type="match status" value="1"/>
</dbReference>
<dbReference type="Gene3D" id="2.60.120.200">
    <property type="match status" value="1"/>
</dbReference>
<keyword evidence="2" id="KW-1015">Disulfide bond</keyword>
<evidence type="ECO:0000313" key="6">
    <source>
        <dbReference type="Proteomes" id="UP000297872"/>
    </source>
</evidence>
<dbReference type="Pfam" id="PF14200">
    <property type="entry name" value="RicinB_lectin_2"/>
    <property type="match status" value="1"/>
</dbReference>
<dbReference type="OrthoDB" id="1281073at2"/>
<feature type="chain" id="PRO_5021207371" description="Fibronectin type-III domain-containing protein" evidence="3">
    <location>
        <begin position="25"/>
        <end position="910"/>
    </location>
</feature>
<dbReference type="Gene3D" id="2.80.10.50">
    <property type="match status" value="1"/>
</dbReference>
<comment type="caution">
    <text evidence="5">The sequence shown here is derived from an EMBL/GenBank/DDBJ whole genome shotgun (WGS) entry which is preliminary data.</text>
</comment>
<evidence type="ECO:0000256" key="2">
    <source>
        <dbReference type="ARBA" id="ARBA00023157"/>
    </source>
</evidence>
<evidence type="ECO:0000259" key="4">
    <source>
        <dbReference type="PROSITE" id="PS50853"/>
    </source>
</evidence>
<dbReference type="Pfam" id="PF13385">
    <property type="entry name" value="Laminin_G_3"/>
    <property type="match status" value="1"/>
</dbReference>
<feature type="domain" description="Fibronectin type-III" evidence="4">
    <location>
        <begin position="553"/>
        <end position="650"/>
    </location>
</feature>
<dbReference type="InterPro" id="IPR006558">
    <property type="entry name" value="LamG-like"/>
</dbReference>
<name>A0A4Y8VNL0_9BACT</name>
<dbReference type="GO" id="GO:0005975">
    <property type="term" value="P:carbohydrate metabolic process"/>
    <property type="evidence" value="ECO:0007669"/>
    <property type="project" value="UniProtKB-ARBA"/>
</dbReference>
<dbReference type="SUPFAM" id="SSF49899">
    <property type="entry name" value="Concanavalin A-like lectins/glucanases"/>
    <property type="match status" value="1"/>
</dbReference>
<dbReference type="InterPro" id="IPR013320">
    <property type="entry name" value="ConA-like_dom_sf"/>
</dbReference>
<dbReference type="EMBL" id="SGVY01000015">
    <property type="protein sequence ID" value="TFH81923.1"/>
    <property type="molecule type" value="Genomic_DNA"/>
</dbReference>
<keyword evidence="6" id="KW-1185">Reference proteome</keyword>